<feature type="region of interest" description="Disordered" evidence="1">
    <location>
        <begin position="115"/>
        <end position="160"/>
    </location>
</feature>
<evidence type="ECO:0000313" key="5">
    <source>
        <dbReference type="Proteomes" id="UP000007800"/>
    </source>
</evidence>
<dbReference type="GeneID" id="9047904"/>
<keyword evidence="2" id="KW-0472">Membrane</keyword>
<keyword evidence="2" id="KW-1133">Transmembrane helix</keyword>
<feature type="signal peptide" evidence="3">
    <location>
        <begin position="1"/>
        <end position="19"/>
    </location>
</feature>
<dbReference type="EMBL" id="GG682187">
    <property type="protein sequence ID" value="EER03583.1"/>
    <property type="molecule type" value="Genomic_DNA"/>
</dbReference>
<accession>C5LI48</accession>
<reference evidence="4 5" key="1">
    <citation type="submission" date="2008-07" db="EMBL/GenBank/DDBJ databases">
        <authorList>
            <person name="El-Sayed N."/>
            <person name="Caler E."/>
            <person name="Inman J."/>
            <person name="Amedeo P."/>
            <person name="Hass B."/>
            <person name="Wortman J."/>
        </authorList>
    </citation>
    <scope>NUCLEOTIDE SEQUENCE [LARGE SCALE GENOMIC DNA]</scope>
    <source>
        <strain evidence="5">ATCC 50983 / TXsc</strain>
    </source>
</reference>
<name>C5LI48_PERM5</name>
<protein>
    <submittedName>
        <fullName evidence="4">Uncharacterized protein</fullName>
    </submittedName>
</protein>
<organism evidence="5">
    <name type="scientific">Perkinsus marinus (strain ATCC 50983 / TXsc)</name>
    <dbReference type="NCBI Taxonomy" id="423536"/>
    <lineage>
        <taxon>Eukaryota</taxon>
        <taxon>Sar</taxon>
        <taxon>Alveolata</taxon>
        <taxon>Perkinsozoa</taxon>
        <taxon>Perkinsea</taxon>
        <taxon>Perkinsida</taxon>
        <taxon>Perkinsidae</taxon>
        <taxon>Perkinsus</taxon>
    </lineage>
</organism>
<keyword evidence="3" id="KW-0732">Signal</keyword>
<evidence type="ECO:0000256" key="2">
    <source>
        <dbReference type="SAM" id="Phobius"/>
    </source>
</evidence>
<sequence length="160" mass="17348">MQFIGALVILPLLFDFVRGKEEGGTDPSVLGGDMREFEKSSIDRLAHIYHDAATSVISNASAVTNSAYSSSSTLPDLPDGHERIMKYLYTVLLLCMAFIAAAMCVRIYRSEAQRRARRGVPSDEMTKALLGHHPTTTTDAGDDGGDSGDGGRPSSYYRVL</sequence>
<feature type="compositionally biased region" description="Basic and acidic residues" evidence="1">
    <location>
        <begin position="115"/>
        <end position="126"/>
    </location>
</feature>
<dbReference type="AlphaFoldDB" id="C5LI48"/>
<dbReference type="Proteomes" id="UP000007800">
    <property type="component" value="Unassembled WGS sequence"/>
</dbReference>
<gene>
    <name evidence="4" type="ORF">Pmar_PMAR026259</name>
</gene>
<dbReference type="RefSeq" id="XP_002771767.1">
    <property type="nucleotide sequence ID" value="XM_002771721.1"/>
</dbReference>
<feature type="chain" id="PRO_5002955100" evidence="3">
    <location>
        <begin position="20"/>
        <end position="160"/>
    </location>
</feature>
<keyword evidence="2" id="KW-0812">Transmembrane</keyword>
<feature type="transmembrane region" description="Helical" evidence="2">
    <location>
        <begin position="87"/>
        <end position="108"/>
    </location>
</feature>
<dbReference type="InParanoid" id="C5LI48"/>
<keyword evidence="5" id="KW-1185">Reference proteome</keyword>
<evidence type="ECO:0000313" key="4">
    <source>
        <dbReference type="EMBL" id="EER03583.1"/>
    </source>
</evidence>
<evidence type="ECO:0000256" key="1">
    <source>
        <dbReference type="SAM" id="MobiDB-lite"/>
    </source>
</evidence>
<evidence type="ECO:0000256" key="3">
    <source>
        <dbReference type="SAM" id="SignalP"/>
    </source>
</evidence>
<proteinExistence type="predicted"/>